<dbReference type="EMBL" id="JAERTX010000007">
    <property type="protein sequence ID" value="MBM9460257.1"/>
    <property type="molecule type" value="Genomic_DNA"/>
</dbReference>
<evidence type="ECO:0008006" key="4">
    <source>
        <dbReference type="Google" id="ProtNLM"/>
    </source>
</evidence>
<evidence type="ECO:0000313" key="3">
    <source>
        <dbReference type="Proteomes" id="UP000663791"/>
    </source>
</evidence>
<comment type="caution">
    <text evidence="2">The sequence shown here is derived from an EMBL/GenBank/DDBJ whole genome shotgun (WGS) entry which is preliminary data.</text>
</comment>
<dbReference type="PROSITE" id="PS51257">
    <property type="entry name" value="PROKAR_LIPOPROTEIN"/>
    <property type="match status" value="1"/>
</dbReference>
<evidence type="ECO:0000256" key="1">
    <source>
        <dbReference type="SAM" id="SignalP"/>
    </source>
</evidence>
<sequence>MRTRITRCWIAAPALLLGFSACGVDTQAPTADRESSPEVPVRIAQASLASGVSTVTELVSTAQATVLATAGESVEEPLAMDPTIVMTTQEFTVDKALSGLAGEKAVKVKFTGGLVTAGTKEPYRLQLEGQPPFEKGHQYFLALLGPGEDGTYGVLGGAQGRYEVADGVLHAVAGTDEDAVVSLIDGTKVPDTTRELAALDR</sequence>
<dbReference type="Proteomes" id="UP000663791">
    <property type="component" value="Unassembled WGS sequence"/>
</dbReference>
<feature type="chain" id="PRO_5038514223" description="Copper chaperone PCu(A)C" evidence="1">
    <location>
        <begin position="24"/>
        <end position="201"/>
    </location>
</feature>
<keyword evidence="3" id="KW-1185">Reference proteome</keyword>
<accession>A0A939BW62</accession>
<dbReference type="AlphaFoldDB" id="A0A939BW62"/>
<dbReference type="RefSeq" id="WP_205291561.1">
    <property type="nucleotide sequence ID" value="NZ_CP074406.1"/>
</dbReference>
<organism evidence="2 3">
    <name type="scientific">Nocardioides faecalis</name>
    <dbReference type="NCBI Taxonomy" id="2803858"/>
    <lineage>
        <taxon>Bacteria</taxon>
        <taxon>Bacillati</taxon>
        <taxon>Actinomycetota</taxon>
        <taxon>Actinomycetes</taxon>
        <taxon>Propionibacteriales</taxon>
        <taxon>Nocardioidaceae</taxon>
        <taxon>Nocardioides</taxon>
    </lineage>
</organism>
<protein>
    <recommendedName>
        <fullName evidence="4">Copper chaperone PCu(A)C</fullName>
    </recommendedName>
</protein>
<evidence type="ECO:0000313" key="2">
    <source>
        <dbReference type="EMBL" id="MBM9460257.1"/>
    </source>
</evidence>
<name>A0A939BW62_9ACTN</name>
<keyword evidence="1" id="KW-0732">Signal</keyword>
<proteinExistence type="predicted"/>
<reference evidence="2" key="1">
    <citation type="submission" date="2021-01" db="EMBL/GenBank/DDBJ databases">
        <title>Novel species in genus Nocardioides.</title>
        <authorList>
            <person name="Zhang G."/>
        </authorList>
    </citation>
    <scope>NUCLEOTIDE SEQUENCE</scope>
    <source>
        <strain evidence="2">Zg-536</strain>
    </source>
</reference>
<feature type="signal peptide" evidence="1">
    <location>
        <begin position="1"/>
        <end position="23"/>
    </location>
</feature>
<gene>
    <name evidence="2" type="ORF">JK386_10110</name>
</gene>